<evidence type="ECO:0000256" key="2">
    <source>
        <dbReference type="ARBA" id="ARBA00010208"/>
    </source>
</evidence>
<dbReference type="PANTHER" id="PTHR12978">
    <property type="entry name" value="HISTIDINE TRIAD HIT PROTEIN MEMBER"/>
    <property type="match status" value="1"/>
</dbReference>
<dbReference type="Proteomes" id="UP000005666">
    <property type="component" value="Chromosome 11"/>
</dbReference>
<dbReference type="GO" id="GO:0000340">
    <property type="term" value="F:RNA 7-methylguanosine cap binding"/>
    <property type="evidence" value="ECO:0007669"/>
    <property type="project" value="TreeGrafter"/>
</dbReference>
<feature type="binding site" evidence="6">
    <location>
        <position position="145"/>
    </location>
    <ligand>
        <name>substrate</name>
    </ligand>
</feature>
<keyword evidence="4" id="KW-0597">Phosphoprotein</keyword>
<evidence type="ECO:0008006" key="9">
    <source>
        <dbReference type="Google" id="ProtNLM"/>
    </source>
</evidence>
<feature type="binding site" evidence="6">
    <location>
        <begin position="236"/>
        <end position="247"/>
    </location>
    <ligand>
        <name>substrate</name>
    </ligand>
</feature>
<dbReference type="PROSITE" id="PS00892">
    <property type="entry name" value="HIT_1"/>
    <property type="match status" value="1"/>
</dbReference>
<reference evidence="7 8" key="1">
    <citation type="journal article" date="2011" name="Proc. Natl. Acad. Sci. U.S.A.">
        <title>Evolutionary erosion of yeast sex chromosomes by mating-type switching accidents.</title>
        <authorList>
            <person name="Gordon J.L."/>
            <person name="Armisen D."/>
            <person name="Proux-Wera E."/>
            <person name="Oheigeartaigh S.S."/>
            <person name="Byrne K.P."/>
            <person name="Wolfe K.H."/>
        </authorList>
    </citation>
    <scope>NUCLEOTIDE SEQUENCE [LARGE SCALE GENOMIC DNA]</scope>
    <source>
        <strain evidence="8">ATCC 24235 / CBS 4417 / NBRC 1672 / NRRL Y-8282 / UCD 70-5</strain>
    </source>
</reference>
<dbReference type="GO" id="GO:0000932">
    <property type="term" value="C:P-body"/>
    <property type="evidence" value="ECO:0007669"/>
    <property type="project" value="TreeGrafter"/>
</dbReference>
<dbReference type="Pfam" id="PF11969">
    <property type="entry name" value="DcpS_C"/>
    <property type="match status" value="1"/>
</dbReference>
<dbReference type="OrthoDB" id="10264956at2759"/>
<feature type="binding site" evidence="6">
    <location>
        <position position="173"/>
    </location>
    <ligand>
        <name>substrate</name>
    </ligand>
</feature>
<name>G8BZC3_TETPH</name>
<dbReference type="GO" id="GO:0016787">
    <property type="term" value="F:hydrolase activity"/>
    <property type="evidence" value="ECO:0007669"/>
    <property type="project" value="InterPro"/>
</dbReference>
<dbReference type="SUPFAM" id="SSF102860">
    <property type="entry name" value="mRNA decapping enzyme DcpS N-terminal domain"/>
    <property type="match status" value="1"/>
</dbReference>
<dbReference type="SUPFAM" id="SSF54197">
    <property type="entry name" value="HIT-like"/>
    <property type="match status" value="1"/>
</dbReference>
<evidence type="ECO:0000256" key="1">
    <source>
        <dbReference type="ARBA" id="ARBA00004496"/>
    </source>
</evidence>
<dbReference type="Gene3D" id="3.30.200.40">
    <property type="entry name" value="Scavenger mRNA decapping enzyme, N-terminal domain"/>
    <property type="match status" value="1"/>
</dbReference>
<dbReference type="InterPro" id="IPR019808">
    <property type="entry name" value="Histidine_triad_CS"/>
</dbReference>
<dbReference type="Pfam" id="PF05652">
    <property type="entry name" value="DcpS"/>
    <property type="match status" value="1"/>
</dbReference>
<gene>
    <name evidence="7" type="primary">TPHA0K01170</name>
    <name evidence="7" type="ordered locus">TPHA_0K01170</name>
</gene>
<dbReference type="KEGG" id="tpf:TPHA_0K01170"/>
<accession>G8BZC3</accession>
<protein>
    <recommendedName>
        <fullName evidence="9">HIT domain-containing protein</fullName>
    </recommendedName>
</protein>
<feature type="binding site" evidence="6">
    <location>
        <position position="155"/>
    </location>
    <ligand>
        <name>substrate</name>
    </ligand>
</feature>
<dbReference type="GO" id="GO:0000290">
    <property type="term" value="P:deadenylation-dependent decapping of nuclear-transcribed mRNA"/>
    <property type="evidence" value="ECO:0007669"/>
    <property type="project" value="InterPro"/>
</dbReference>
<dbReference type="InterPro" id="IPR036265">
    <property type="entry name" value="HIT-like_sf"/>
</dbReference>
<keyword evidence="3" id="KW-0963">Cytoplasm</keyword>
<dbReference type="EMBL" id="HE612866">
    <property type="protein sequence ID" value="CCE65251.1"/>
    <property type="molecule type" value="Genomic_DNA"/>
</dbReference>
<evidence type="ECO:0000313" key="7">
    <source>
        <dbReference type="EMBL" id="CCE65251.1"/>
    </source>
</evidence>
<feature type="binding site" evidence="6">
    <location>
        <position position="171"/>
    </location>
    <ligand>
        <name>substrate</name>
    </ligand>
</feature>
<dbReference type="RefSeq" id="XP_003687685.1">
    <property type="nucleotide sequence ID" value="XM_003687637.1"/>
</dbReference>
<dbReference type="OMA" id="HVHINPI"/>
<evidence type="ECO:0000256" key="3">
    <source>
        <dbReference type="ARBA" id="ARBA00022490"/>
    </source>
</evidence>
<dbReference type="PIRSF" id="PIRSF028973">
    <property type="entry name" value="Scavenger_mRNA_decap_enz"/>
    <property type="match status" value="1"/>
</dbReference>
<evidence type="ECO:0000256" key="5">
    <source>
        <dbReference type="PIRSR" id="PIRSR028973-1"/>
    </source>
</evidence>
<evidence type="ECO:0000256" key="4">
    <source>
        <dbReference type="ARBA" id="ARBA00022553"/>
    </source>
</evidence>
<dbReference type="Gene3D" id="3.30.428.10">
    <property type="entry name" value="HIT-like"/>
    <property type="match status" value="1"/>
</dbReference>
<dbReference type="HOGENOM" id="CLU_041045_1_0_1"/>
<comment type="similarity">
    <text evidence="2">Belongs to the HIT family.</text>
</comment>
<evidence type="ECO:0000313" key="8">
    <source>
        <dbReference type="Proteomes" id="UP000005666"/>
    </source>
</evidence>
<feature type="active site" description="Nucleophile" evidence="5">
    <location>
        <position position="245"/>
    </location>
</feature>
<dbReference type="AlphaFoldDB" id="G8BZC3"/>
<proteinExistence type="inferred from homology"/>
<dbReference type="InterPro" id="IPR011145">
    <property type="entry name" value="Scavenger_mRNA_decap_enz_N"/>
</dbReference>
<dbReference type="GO" id="GO:0005634">
    <property type="term" value="C:nucleus"/>
    <property type="evidence" value="ECO:0007669"/>
    <property type="project" value="TreeGrafter"/>
</dbReference>
<sequence length="305" mass="35505">MTAGERNIKELLEEFKFEKILNSNPQNKMISVLGSISKESDAIVVIEKSHFLPDTQSEDIKSLTGAIEQLFNNDCYFTGVTVATEHQISQKLQQLKVNLIYPATTTHIQKQLQQKFHMITETPTMYENIVKPYIDDMYKQGRLKWVHNILYEGAEAERIVYQNNDMMVLPDMKWDGENMDTFYLVALIKRLDIKSLRDLNQSHIPYLKQILCDIKTNIPKLYNNQINADELRIFIHYQPSYYHFHIHIVNILHLGLGNGLVAGKAWLLEDILDQLENMAPSKDGFKDRTLTYALGENHELWSKFK</sequence>
<comment type="subcellular location">
    <subcellularLocation>
        <location evidence="1">Cytoplasm</location>
    </subcellularLocation>
</comment>
<dbReference type="InterPro" id="IPR008594">
    <property type="entry name" value="DcpS/DCS2"/>
</dbReference>
<keyword evidence="8" id="KW-1185">Reference proteome</keyword>
<organism evidence="7 8">
    <name type="scientific">Tetrapisispora phaffii (strain ATCC 24235 / CBS 4417 / NBRC 1672 / NRRL Y-8282 / UCD 70-5)</name>
    <name type="common">Yeast</name>
    <name type="synonym">Fabospora phaffii</name>
    <dbReference type="NCBI Taxonomy" id="1071381"/>
    <lineage>
        <taxon>Eukaryota</taxon>
        <taxon>Fungi</taxon>
        <taxon>Dikarya</taxon>
        <taxon>Ascomycota</taxon>
        <taxon>Saccharomycotina</taxon>
        <taxon>Saccharomycetes</taxon>
        <taxon>Saccharomycetales</taxon>
        <taxon>Saccharomycetaceae</taxon>
        <taxon>Tetrapisispora</taxon>
    </lineage>
</organism>
<dbReference type="eggNOG" id="KOG3969">
    <property type="taxonomic scope" value="Eukaryota"/>
</dbReference>
<dbReference type="PANTHER" id="PTHR12978:SF0">
    <property type="entry name" value="M7GPPPX DIPHOSPHATASE"/>
    <property type="match status" value="1"/>
</dbReference>
<dbReference type="GeneID" id="11533257"/>
<evidence type="ECO:0000256" key="6">
    <source>
        <dbReference type="PIRSR" id="PIRSR028973-2"/>
    </source>
</evidence>